<feature type="transmembrane region" description="Helical" evidence="2">
    <location>
        <begin position="92"/>
        <end position="111"/>
    </location>
</feature>
<evidence type="ECO:0000313" key="4">
    <source>
        <dbReference type="EMBL" id="WUQ81718.1"/>
    </source>
</evidence>
<keyword evidence="2" id="KW-0812">Transmembrane</keyword>
<gene>
    <name evidence="4" type="ORF">OHA16_01290</name>
</gene>
<keyword evidence="4" id="KW-0645">Protease</keyword>
<evidence type="ECO:0000256" key="2">
    <source>
        <dbReference type="SAM" id="Phobius"/>
    </source>
</evidence>
<evidence type="ECO:0000313" key="5">
    <source>
        <dbReference type="Proteomes" id="UP001432222"/>
    </source>
</evidence>
<protein>
    <submittedName>
        <fullName evidence="4">CPBP family intramembrane metalloprotease</fullName>
    </submittedName>
</protein>
<evidence type="ECO:0000259" key="3">
    <source>
        <dbReference type="Pfam" id="PF02517"/>
    </source>
</evidence>
<keyword evidence="2" id="KW-0472">Membrane</keyword>
<feature type="transmembrane region" description="Helical" evidence="2">
    <location>
        <begin position="157"/>
        <end position="174"/>
    </location>
</feature>
<keyword evidence="2" id="KW-1133">Transmembrane helix</keyword>
<accession>A0ABZ1TRV9</accession>
<dbReference type="Pfam" id="PF02517">
    <property type="entry name" value="Rce1-like"/>
    <property type="match status" value="1"/>
</dbReference>
<sequence>MSTVEPPLRPGRRLTWPWFLAVVVVYLVIIQGLGALVGVDRGDADSQFPTTASIVRNGLLPIGLSVAFGAAVVTWLGWWGEVLRCRVPVRRWVRFVPVSMLAVAVVALNYPNLVGQPISLVLALAAMAALVGVGEELMFRGIGVQVFRRAGFSEGKVALWSSLIFGAVHLSNAFNEGTGAILQAVIVSTSGYFFYLCLRAGGTLLLPMLVHGLWDFSLMSNSVGADPKASPAVILPILLQVALIVTLVVKRRSVEPAPRPEHVPPAVPATEPTPGG</sequence>
<evidence type="ECO:0000256" key="1">
    <source>
        <dbReference type="SAM" id="MobiDB-lite"/>
    </source>
</evidence>
<dbReference type="RefSeq" id="WP_328952792.1">
    <property type="nucleotide sequence ID" value="NZ_CP108110.1"/>
</dbReference>
<dbReference type="GO" id="GO:0008237">
    <property type="term" value="F:metallopeptidase activity"/>
    <property type="evidence" value="ECO:0007669"/>
    <property type="project" value="UniProtKB-KW"/>
</dbReference>
<feature type="transmembrane region" description="Helical" evidence="2">
    <location>
        <begin position="18"/>
        <end position="39"/>
    </location>
</feature>
<feature type="transmembrane region" description="Helical" evidence="2">
    <location>
        <begin position="59"/>
        <end position="80"/>
    </location>
</feature>
<keyword evidence="4" id="KW-0482">Metalloprotease</keyword>
<dbReference type="InterPro" id="IPR003675">
    <property type="entry name" value="Rce1/LyrA-like_dom"/>
</dbReference>
<keyword evidence="4" id="KW-0378">Hydrolase</keyword>
<feature type="transmembrane region" description="Helical" evidence="2">
    <location>
        <begin position="117"/>
        <end position="137"/>
    </location>
</feature>
<feature type="region of interest" description="Disordered" evidence="1">
    <location>
        <begin position="256"/>
        <end position="276"/>
    </location>
</feature>
<name>A0ABZ1TRV9_9ACTN</name>
<proteinExistence type="predicted"/>
<dbReference type="Proteomes" id="UP001432222">
    <property type="component" value="Chromosome"/>
</dbReference>
<reference evidence="4" key="1">
    <citation type="submission" date="2022-10" db="EMBL/GenBank/DDBJ databases">
        <title>The complete genomes of actinobacterial strains from the NBC collection.</title>
        <authorList>
            <person name="Joergensen T.S."/>
            <person name="Alvarez Arevalo M."/>
            <person name="Sterndorff E.B."/>
            <person name="Faurdal D."/>
            <person name="Vuksanovic O."/>
            <person name="Mourched A.-S."/>
            <person name="Charusanti P."/>
            <person name="Shaw S."/>
            <person name="Blin K."/>
            <person name="Weber T."/>
        </authorList>
    </citation>
    <scope>NUCLEOTIDE SEQUENCE</scope>
    <source>
        <strain evidence="4">NBC_00222</strain>
    </source>
</reference>
<dbReference type="EMBL" id="CP108110">
    <property type="protein sequence ID" value="WUQ81718.1"/>
    <property type="molecule type" value="Genomic_DNA"/>
</dbReference>
<feature type="domain" description="CAAX prenyl protease 2/Lysostaphin resistance protein A-like" evidence="3">
    <location>
        <begin position="119"/>
        <end position="216"/>
    </location>
</feature>
<organism evidence="4 5">
    <name type="scientific">Kitasatospora purpeofusca</name>
    <dbReference type="NCBI Taxonomy" id="67352"/>
    <lineage>
        <taxon>Bacteria</taxon>
        <taxon>Bacillati</taxon>
        <taxon>Actinomycetota</taxon>
        <taxon>Actinomycetes</taxon>
        <taxon>Kitasatosporales</taxon>
        <taxon>Streptomycetaceae</taxon>
        <taxon>Kitasatospora</taxon>
    </lineage>
</organism>
<keyword evidence="5" id="KW-1185">Reference proteome</keyword>
<feature type="transmembrane region" description="Helical" evidence="2">
    <location>
        <begin position="229"/>
        <end position="249"/>
    </location>
</feature>